<reference evidence="2 3" key="1">
    <citation type="submission" date="2018-01" db="EMBL/GenBank/DDBJ databases">
        <title>Draft genome of the type strain Pseudomonas oceani DSM 100277 isolated from the deep water in Okinawa trough, northwestern Pacific Ocean.</title>
        <authorList>
            <person name="Gomila M."/>
            <person name="Mulet M."/>
            <person name="Garcia-Valdes E."/>
            <person name="Lalucat J."/>
        </authorList>
    </citation>
    <scope>NUCLEOTIDE SEQUENCE [LARGE SCALE GENOMIC DNA]</scope>
    <source>
        <strain evidence="2 3">DSM 100277</strain>
    </source>
</reference>
<dbReference type="AlphaFoldDB" id="A0A2P4EYH4"/>
<evidence type="ECO:0000256" key="1">
    <source>
        <dbReference type="SAM" id="Phobius"/>
    </source>
</evidence>
<dbReference type="RefSeq" id="WP_104736849.1">
    <property type="nucleotide sequence ID" value="NZ_BMHR01000018.1"/>
</dbReference>
<feature type="transmembrane region" description="Helical" evidence="1">
    <location>
        <begin position="66"/>
        <end position="89"/>
    </location>
</feature>
<dbReference type="OrthoDB" id="6309065at2"/>
<sequence>MKKYLTVAGLALSVAVLLAVGFNLGLPIKLRFANPSMNYWAVFVLAVALPFALAALVAALLPVKRWIGFCVVWFLCAIPCSVFSLFAYYEAANVQEQREDGAFMLLDSVGVANVDYRLYLSNCGVTCSWGLVVRAERDGPFGIKVVRSIWSEYRTLDEAQLMLAAPGVLRVVESDGTAHDIRY</sequence>
<keyword evidence="3" id="KW-1185">Reference proteome</keyword>
<dbReference type="EMBL" id="PPSK01000002">
    <property type="protein sequence ID" value="POB05520.1"/>
    <property type="molecule type" value="Genomic_DNA"/>
</dbReference>
<feature type="transmembrane region" description="Helical" evidence="1">
    <location>
        <begin position="37"/>
        <end position="59"/>
    </location>
</feature>
<accession>A0A2P4EYH4</accession>
<keyword evidence="1" id="KW-0812">Transmembrane</keyword>
<evidence type="ECO:0000313" key="3">
    <source>
        <dbReference type="Proteomes" id="UP000243451"/>
    </source>
</evidence>
<protein>
    <submittedName>
        <fullName evidence="2">Uncharacterized protein</fullName>
    </submittedName>
</protein>
<keyword evidence="1" id="KW-0472">Membrane</keyword>
<keyword evidence="1" id="KW-1133">Transmembrane helix</keyword>
<dbReference type="Proteomes" id="UP000243451">
    <property type="component" value="Unassembled WGS sequence"/>
</dbReference>
<evidence type="ECO:0000313" key="2">
    <source>
        <dbReference type="EMBL" id="POB05520.1"/>
    </source>
</evidence>
<gene>
    <name evidence="2" type="ORF">C1949_02180</name>
</gene>
<proteinExistence type="predicted"/>
<organism evidence="2 3">
    <name type="scientific">Halopseudomonas oceani</name>
    <dbReference type="NCBI Taxonomy" id="1708783"/>
    <lineage>
        <taxon>Bacteria</taxon>
        <taxon>Pseudomonadati</taxon>
        <taxon>Pseudomonadota</taxon>
        <taxon>Gammaproteobacteria</taxon>
        <taxon>Pseudomonadales</taxon>
        <taxon>Pseudomonadaceae</taxon>
        <taxon>Halopseudomonas</taxon>
    </lineage>
</organism>
<name>A0A2P4EYH4_9GAMM</name>
<comment type="caution">
    <text evidence="2">The sequence shown here is derived from an EMBL/GenBank/DDBJ whole genome shotgun (WGS) entry which is preliminary data.</text>
</comment>